<evidence type="ECO:0000313" key="5">
    <source>
        <dbReference type="Proteomes" id="UP001152803"/>
    </source>
</evidence>
<feature type="compositionally biased region" description="Basic and acidic residues" evidence="3">
    <location>
        <begin position="401"/>
        <end position="425"/>
    </location>
</feature>
<dbReference type="InterPro" id="IPR032675">
    <property type="entry name" value="LRR_dom_sf"/>
</dbReference>
<dbReference type="Gene3D" id="3.80.10.10">
    <property type="entry name" value="Ribonuclease Inhibitor"/>
    <property type="match status" value="1"/>
</dbReference>
<feature type="region of interest" description="Disordered" evidence="3">
    <location>
        <begin position="228"/>
        <end position="255"/>
    </location>
</feature>
<reference evidence="4" key="1">
    <citation type="journal article" date="2023" name="Science">
        <title>Genome structures resolve the early diversification of teleost fishes.</title>
        <authorList>
            <person name="Parey E."/>
            <person name="Louis A."/>
            <person name="Montfort J."/>
            <person name="Bouchez O."/>
            <person name="Roques C."/>
            <person name="Iampietro C."/>
            <person name="Lluch J."/>
            <person name="Castinel A."/>
            <person name="Donnadieu C."/>
            <person name="Desvignes T."/>
            <person name="Floi Bucao C."/>
            <person name="Jouanno E."/>
            <person name="Wen M."/>
            <person name="Mejri S."/>
            <person name="Dirks R."/>
            <person name="Jansen H."/>
            <person name="Henkel C."/>
            <person name="Chen W.J."/>
            <person name="Zahm M."/>
            <person name="Cabau C."/>
            <person name="Klopp C."/>
            <person name="Thompson A.W."/>
            <person name="Robinson-Rechavi M."/>
            <person name="Braasch I."/>
            <person name="Lecointre G."/>
            <person name="Bobe J."/>
            <person name="Postlethwait J.H."/>
            <person name="Berthelot C."/>
            <person name="Roest Crollius H."/>
            <person name="Guiguen Y."/>
        </authorList>
    </citation>
    <scope>NUCLEOTIDE SEQUENCE</scope>
    <source>
        <strain evidence="4">Concon-B</strain>
    </source>
</reference>
<dbReference type="EMBL" id="JAFJMO010000018">
    <property type="protein sequence ID" value="KAJ8250420.1"/>
    <property type="molecule type" value="Genomic_DNA"/>
</dbReference>
<evidence type="ECO:0000256" key="2">
    <source>
        <dbReference type="ARBA" id="ARBA00022737"/>
    </source>
</evidence>
<keyword evidence="5" id="KW-1185">Reference proteome</keyword>
<sequence>MASLEQNTSALRLLSTSGEKTPSFPSCSPPENAAETQIRQEVSAETMCLSRRRLKHIEYSILKISAIKHLYLEGNEISILPGTLFSSLPNLVWLDLRNNQLSQLPPEIGQHSVLKTLLLEGNPITELPLELGNLVTLTALSLRHCPIVFPPQAVLCEGVQCILHFLRRAMVERPISRRKAAPALPEVPLMESLQLSSLDCSEDMSDSEEHQTFQRLRHRMMQMERAEFGQGAPGQRAEGFSRGRAPPNTRRKMELPKGTFPDLLLCNARHWTRSEEGRRAATRKMKEKQELLEQRRKDQALLRQWRLEARIRQERGVLESGRRRAEEVLKKAPYATEPPNKMEENAESLTHNALQQEPRKKSLGSLPELDETRVARDKDLEQRIRTHVQMMQERQRRPRGSAREEMEVKMLEQEAAAEQKQEQKQAYRFTAFTGEESP</sequence>
<dbReference type="AlphaFoldDB" id="A0A9Q1CW32"/>
<dbReference type="SMART" id="SM00369">
    <property type="entry name" value="LRR_TYP"/>
    <property type="match status" value="3"/>
</dbReference>
<proteinExistence type="predicted"/>
<evidence type="ECO:0000256" key="1">
    <source>
        <dbReference type="ARBA" id="ARBA00022614"/>
    </source>
</evidence>
<accession>A0A9Q1CW32</accession>
<dbReference type="PANTHER" id="PTHR48051">
    <property type="match status" value="1"/>
</dbReference>
<dbReference type="Pfam" id="PF13855">
    <property type="entry name" value="LRR_8"/>
    <property type="match status" value="1"/>
</dbReference>
<dbReference type="Proteomes" id="UP001152803">
    <property type="component" value="Unassembled WGS sequence"/>
</dbReference>
<feature type="compositionally biased region" description="Basic and acidic residues" evidence="3">
    <location>
        <begin position="370"/>
        <end position="384"/>
    </location>
</feature>
<keyword evidence="1" id="KW-0433">Leucine-rich repeat</keyword>
<comment type="caution">
    <text evidence="4">The sequence shown here is derived from an EMBL/GenBank/DDBJ whole genome shotgun (WGS) entry which is preliminary data.</text>
</comment>
<dbReference type="InterPro" id="IPR003591">
    <property type="entry name" value="Leu-rich_rpt_typical-subtyp"/>
</dbReference>
<organism evidence="4 5">
    <name type="scientific">Conger conger</name>
    <name type="common">Conger eel</name>
    <name type="synonym">Muraena conger</name>
    <dbReference type="NCBI Taxonomy" id="82655"/>
    <lineage>
        <taxon>Eukaryota</taxon>
        <taxon>Metazoa</taxon>
        <taxon>Chordata</taxon>
        <taxon>Craniata</taxon>
        <taxon>Vertebrata</taxon>
        <taxon>Euteleostomi</taxon>
        <taxon>Actinopterygii</taxon>
        <taxon>Neopterygii</taxon>
        <taxon>Teleostei</taxon>
        <taxon>Anguilliformes</taxon>
        <taxon>Congridae</taxon>
        <taxon>Conger</taxon>
    </lineage>
</organism>
<dbReference type="InterPro" id="IPR001611">
    <property type="entry name" value="Leu-rich_rpt"/>
</dbReference>
<evidence type="ECO:0000256" key="3">
    <source>
        <dbReference type="SAM" id="MobiDB-lite"/>
    </source>
</evidence>
<keyword evidence="2" id="KW-0677">Repeat</keyword>
<dbReference type="PROSITE" id="PS51450">
    <property type="entry name" value="LRR"/>
    <property type="match status" value="1"/>
</dbReference>
<dbReference type="SUPFAM" id="SSF52075">
    <property type="entry name" value="Outer arm dynein light chain 1"/>
    <property type="match status" value="1"/>
</dbReference>
<dbReference type="OrthoDB" id="2021138at2759"/>
<evidence type="ECO:0008006" key="6">
    <source>
        <dbReference type="Google" id="ProtNLM"/>
    </source>
</evidence>
<evidence type="ECO:0000313" key="4">
    <source>
        <dbReference type="EMBL" id="KAJ8250420.1"/>
    </source>
</evidence>
<dbReference type="GO" id="GO:0005737">
    <property type="term" value="C:cytoplasm"/>
    <property type="evidence" value="ECO:0007669"/>
    <property type="project" value="TreeGrafter"/>
</dbReference>
<feature type="region of interest" description="Disordered" evidence="3">
    <location>
        <begin position="330"/>
        <end position="438"/>
    </location>
</feature>
<name>A0A9Q1CW32_CONCO</name>
<gene>
    <name evidence="4" type="ORF">COCON_G00223420</name>
</gene>
<dbReference type="PANTHER" id="PTHR48051:SF35">
    <property type="entry name" value="LEUCINE-RICH REPEAT-CONTAINING PROTEIN 27"/>
    <property type="match status" value="1"/>
</dbReference>
<protein>
    <recommendedName>
        <fullName evidence="6">Leucine-rich repeat-containing protein 27</fullName>
    </recommendedName>
</protein>
<dbReference type="InterPro" id="IPR050216">
    <property type="entry name" value="LRR_domain-containing"/>
</dbReference>